<protein>
    <recommendedName>
        <fullName evidence="1">F-box domain-containing protein</fullName>
    </recommendedName>
</protein>
<dbReference type="InterPro" id="IPR001810">
    <property type="entry name" value="F-box_dom"/>
</dbReference>
<evidence type="ECO:0000259" key="1">
    <source>
        <dbReference type="PROSITE" id="PS50181"/>
    </source>
</evidence>
<gene>
    <name evidence="2" type="ORF">M419DRAFT_87602</name>
</gene>
<dbReference type="SUPFAM" id="SSF81383">
    <property type="entry name" value="F-box domain"/>
    <property type="match status" value="1"/>
</dbReference>
<dbReference type="Proteomes" id="UP000024376">
    <property type="component" value="Unassembled WGS sequence"/>
</dbReference>
<evidence type="ECO:0000313" key="2">
    <source>
        <dbReference type="EMBL" id="ETR99017.1"/>
    </source>
</evidence>
<dbReference type="PROSITE" id="PS50181">
    <property type="entry name" value="FBOX"/>
    <property type="match status" value="1"/>
</dbReference>
<proteinExistence type="predicted"/>
<dbReference type="HOGENOM" id="CLU_058270_0_0_1"/>
<sequence>MRRPRLPLLPQLLRVFKSCHRHRNHSRNILQLPLEILLLITEKLALHDMFLLSHTCRAFRHVTVQDWRAAVRRLSFRDRIDFWAGLAYTLPGFWVCSKCCKLHPIHTSDFPMCLRSSRGQWFPCAVDYSQRYGGDYFQVQHHHIQLALKLSRRGNMHQKYLAGLMSTCIYPTHYLKRFKQSYEAEPRIINGQFLSRNLKRLILSARAQVANLTQRELMAISREATLVEDEIELALESPGWWRYNSCMRCHTDFGVMITPGKRIATIQAWHNFGVEGSPMDATWRAHADDAHYTTFECFFRNAHLHHRHGSVRELYYESTPRGKQPSQKIRWMPYM</sequence>
<dbReference type="KEGG" id="trr:M419DRAFT_87602"/>
<evidence type="ECO:0000313" key="3">
    <source>
        <dbReference type="Proteomes" id="UP000024376"/>
    </source>
</evidence>
<dbReference type="InterPro" id="IPR036047">
    <property type="entry name" value="F-box-like_dom_sf"/>
</dbReference>
<accession>A0A024S1R0</accession>
<dbReference type="EMBL" id="KI911159">
    <property type="protein sequence ID" value="ETR99017.1"/>
    <property type="molecule type" value="Genomic_DNA"/>
</dbReference>
<dbReference type="AlphaFoldDB" id="A0A024S1R0"/>
<dbReference type="OrthoDB" id="4879927at2759"/>
<name>A0A024S1R0_HYPJR</name>
<dbReference type="Pfam" id="PF12937">
    <property type="entry name" value="F-box-like"/>
    <property type="match status" value="1"/>
</dbReference>
<feature type="domain" description="F-box" evidence="1">
    <location>
        <begin position="26"/>
        <end position="74"/>
    </location>
</feature>
<organism evidence="2 3">
    <name type="scientific">Hypocrea jecorina (strain ATCC 56765 / BCRC 32924 / NRRL 11460 / Rut C-30)</name>
    <name type="common">Trichoderma reesei</name>
    <dbReference type="NCBI Taxonomy" id="1344414"/>
    <lineage>
        <taxon>Eukaryota</taxon>
        <taxon>Fungi</taxon>
        <taxon>Dikarya</taxon>
        <taxon>Ascomycota</taxon>
        <taxon>Pezizomycotina</taxon>
        <taxon>Sordariomycetes</taxon>
        <taxon>Hypocreomycetidae</taxon>
        <taxon>Hypocreales</taxon>
        <taxon>Hypocreaceae</taxon>
        <taxon>Trichoderma</taxon>
    </lineage>
</organism>
<reference evidence="3" key="1">
    <citation type="journal article" date="2013" name="Ind. Biotechnol.">
        <title>Comparative genomics analysis of Trichoderma reesei strains.</title>
        <authorList>
            <person name="Koike H."/>
            <person name="Aerts A."/>
            <person name="LaButti K."/>
            <person name="Grigoriev I.V."/>
            <person name="Baker S.E."/>
        </authorList>
    </citation>
    <scope>NUCLEOTIDE SEQUENCE [LARGE SCALE GENOMIC DNA]</scope>
    <source>
        <strain evidence="3">ATCC 56765 / BCRC 32924 / NRRL 11460 / Rut C-30</strain>
    </source>
</reference>